<protein>
    <recommendedName>
        <fullName evidence="2">Right handed beta helix domain-containing protein</fullName>
    </recommendedName>
</protein>
<evidence type="ECO:0000259" key="2">
    <source>
        <dbReference type="Pfam" id="PF13229"/>
    </source>
</evidence>
<proteinExistence type="predicted"/>
<dbReference type="Pfam" id="PF13229">
    <property type="entry name" value="Beta_helix"/>
    <property type="match status" value="1"/>
</dbReference>
<evidence type="ECO:0000313" key="3">
    <source>
        <dbReference type="EMBL" id="CAB9513197.1"/>
    </source>
</evidence>
<feature type="compositionally biased region" description="Polar residues" evidence="1">
    <location>
        <begin position="367"/>
        <end position="378"/>
    </location>
</feature>
<accession>A0A9N8E2A2</accession>
<dbReference type="InterPro" id="IPR039448">
    <property type="entry name" value="Beta_helix"/>
</dbReference>
<dbReference type="AlphaFoldDB" id="A0A9N8E2A2"/>
<reference evidence="3" key="1">
    <citation type="submission" date="2020-06" db="EMBL/GenBank/DDBJ databases">
        <authorList>
            <consortium name="Plant Systems Biology data submission"/>
        </authorList>
    </citation>
    <scope>NUCLEOTIDE SEQUENCE</scope>
    <source>
        <strain evidence="3">D6</strain>
    </source>
</reference>
<dbReference type="SUPFAM" id="SSF51126">
    <property type="entry name" value="Pectin lyase-like"/>
    <property type="match status" value="1"/>
</dbReference>
<comment type="caution">
    <text evidence="3">The sequence shown here is derived from an EMBL/GenBank/DDBJ whole genome shotgun (WGS) entry which is preliminary data.</text>
</comment>
<dbReference type="Proteomes" id="UP001153069">
    <property type="component" value="Unassembled WGS sequence"/>
</dbReference>
<feature type="domain" description="Right handed beta helix" evidence="2">
    <location>
        <begin position="36"/>
        <end position="185"/>
    </location>
</feature>
<sequence>MSFLTTDTTWTGNILLSETVTLNPGVTLSILGARVDFENDNAGIFVDTDSTVVLQDSEFHGPGFGIFFLNNDPAFVLADNFTCSNMNTCIGIPQGGGSMNTVEVQNSVFVDNTYGLVDYSSTGASIIVDNSLFLRNTIGASTRSLSSDPIELKNCVFAFNSAMNSDSDKYGILLYGQGALISGNSLNSLRNFTDVSWIRNNVAVATSHGPGAASNTYMTRTNFIENTRFHIELGSGDDWELPNLYWGTSDLNEIGQHIEDFFDFTDRGRLLFAPIAETPFLHGLYNGEDPWCPPSSFLGYDLSHPSNDCNGNSEAPVAVPSMQPSQNPTGAPVAAPSMQPSQHPAGMPVAASSMQPSQDPIGAPNMRPSQSPASPTCSSVLNSIVQGVERLFDFGG</sequence>
<name>A0A9N8E2A2_9STRA</name>
<dbReference type="InterPro" id="IPR012334">
    <property type="entry name" value="Pectin_lyas_fold"/>
</dbReference>
<organism evidence="3 4">
    <name type="scientific">Seminavis robusta</name>
    <dbReference type="NCBI Taxonomy" id="568900"/>
    <lineage>
        <taxon>Eukaryota</taxon>
        <taxon>Sar</taxon>
        <taxon>Stramenopiles</taxon>
        <taxon>Ochrophyta</taxon>
        <taxon>Bacillariophyta</taxon>
        <taxon>Bacillariophyceae</taxon>
        <taxon>Bacillariophycidae</taxon>
        <taxon>Naviculales</taxon>
        <taxon>Naviculaceae</taxon>
        <taxon>Seminavis</taxon>
    </lineage>
</organism>
<keyword evidence="4" id="KW-1185">Reference proteome</keyword>
<evidence type="ECO:0000313" key="4">
    <source>
        <dbReference type="Proteomes" id="UP001153069"/>
    </source>
</evidence>
<dbReference type="EMBL" id="CAICTM010000576">
    <property type="protein sequence ID" value="CAB9513197.1"/>
    <property type="molecule type" value="Genomic_DNA"/>
</dbReference>
<evidence type="ECO:0000256" key="1">
    <source>
        <dbReference type="SAM" id="MobiDB-lite"/>
    </source>
</evidence>
<gene>
    <name evidence="3" type="ORF">SEMRO_577_G169680.1</name>
</gene>
<dbReference type="Gene3D" id="2.160.20.10">
    <property type="entry name" value="Single-stranded right-handed beta-helix, Pectin lyase-like"/>
    <property type="match status" value="1"/>
</dbReference>
<feature type="region of interest" description="Disordered" evidence="1">
    <location>
        <begin position="309"/>
        <end position="378"/>
    </location>
</feature>
<dbReference type="InterPro" id="IPR011050">
    <property type="entry name" value="Pectin_lyase_fold/virulence"/>
</dbReference>